<dbReference type="PANTHER" id="PTHR34180:SF1">
    <property type="entry name" value="BETA-ALANYL-DOPAMINE_CARCININE HYDROLASE"/>
    <property type="match status" value="1"/>
</dbReference>
<dbReference type="PANTHER" id="PTHR34180">
    <property type="entry name" value="PEPTIDASE C45"/>
    <property type="match status" value="1"/>
</dbReference>
<evidence type="ECO:0000313" key="3">
    <source>
        <dbReference type="Proteomes" id="UP000324758"/>
    </source>
</evidence>
<sequence length="387" mass="42802">MVEPFPLIEISGPPRERGRQYGQKAVARIKKGTSHYFTQLKELSLDAKGVAALVRDYLPVIEAFEPNYIEEMRGIAEGADVPFEDIVLLNARTEIIKLANPAIRARLKTPEDPDGCTGVVVMPQATASGRLIHAQNWDWKRECAETAVVLKVRRDDGPDLMTFTEAGALGRCGFNAVGIAITANYLQSDRDYRQAGVPLALIRRKVLENEHLALAMRAVYSTRKSAANNMIVSHREGVAIDFECAPDETFQVHPQNNGLLVHANHFVSPVALGKLKDTGIAETPDSLYRDIRVRDLLQPHIGRITFDTVKDALFDEFAYPWSVCRPPRRNLSNNLSATVAMILMEPASGLMQAAPLPSLNREFTEYRLEIDEIGRAAFERSAAAGAA</sequence>
<comment type="caution">
    <text evidence="2">The sequence shown here is derived from an EMBL/GenBank/DDBJ whole genome shotgun (WGS) entry which is preliminary data.</text>
</comment>
<dbReference type="EMBL" id="VSSS01000026">
    <property type="protein sequence ID" value="TYL94740.1"/>
    <property type="molecule type" value="Genomic_DNA"/>
</dbReference>
<name>A0A5D3KI51_9BRAD</name>
<dbReference type="Gene3D" id="1.10.10.2120">
    <property type="match status" value="1"/>
</dbReference>
<dbReference type="Proteomes" id="UP000324758">
    <property type="component" value="Unassembled WGS sequence"/>
</dbReference>
<gene>
    <name evidence="2" type="ORF">FXB40_16705</name>
</gene>
<keyword evidence="3" id="KW-1185">Reference proteome</keyword>
<accession>A0A5D3KI51</accession>
<protein>
    <submittedName>
        <fullName evidence="2">Acyl-CoA--6-aminopenicillanic acid acyltransferase</fullName>
    </submittedName>
</protein>
<dbReference type="InterPro" id="IPR047794">
    <property type="entry name" value="C45_proenzyme-like"/>
</dbReference>
<dbReference type="OrthoDB" id="8109453at2"/>
<dbReference type="GO" id="GO:0016746">
    <property type="term" value="F:acyltransferase activity"/>
    <property type="evidence" value="ECO:0007669"/>
    <property type="project" value="UniProtKB-KW"/>
</dbReference>
<keyword evidence="2" id="KW-0012">Acyltransferase</keyword>
<dbReference type="AlphaFoldDB" id="A0A5D3KI51"/>
<dbReference type="Gene3D" id="3.60.60.10">
    <property type="entry name" value="Penicillin V Acylase, Chain A"/>
    <property type="match status" value="1"/>
</dbReference>
<evidence type="ECO:0000313" key="2">
    <source>
        <dbReference type="EMBL" id="TYL94740.1"/>
    </source>
</evidence>
<dbReference type="InterPro" id="IPR047801">
    <property type="entry name" value="Peptidase_C45"/>
</dbReference>
<organism evidence="2 3">
    <name type="scientific">Bradyrhizobium rifense</name>
    <dbReference type="NCBI Taxonomy" id="515499"/>
    <lineage>
        <taxon>Bacteria</taxon>
        <taxon>Pseudomonadati</taxon>
        <taxon>Pseudomonadota</taxon>
        <taxon>Alphaproteobacteria</taxon>
        <taxon>Hyphomicrobiales</taxon>
        <taxon>Nitrobacteraceae</taxon>
        <taxon>Bradyrhizobium</taxon>
    </lineage>
</organism>
<dbReference type="NCBIfam" id="NF040521">
    <property type="entry name" value="C45_proenzyme"/>
    <property type="match status" value="1"/>
</dbReference>
<keyword evidence="2" id="KW-0808">Transferase</keyword>
<feature type="domain" description="Peptidase C45 hydrolase" evidence="1">
    <location>
        <begin position="130"/>
        <end position="351"/>
    </location>
</feature>
<proteinExistence type="predicted"/>
<dbReference type="Pfam" id="PF03417">
    <property type="entry name" value="AAT"/>
    <property type="match status" value="1"/>
</dbReference>
<dbReference type="RefSeq" id="WP_148773278.1">
    <property type="nucleotide sequence ID" value="NZ_VSSS01000026.1"/>
</dbReference>
<dbReference type="InterPro" id="IPR005079">
    <property type="entry name" value="Peptidase_C45_hydrolase"/>
</dbReference>
<evidence type="ECO:0000259" key="1">
    <source>
        <dbReference type="Pfam" id="PF03417"/>
    </source>
</evidence>
<reference evidence="2 3" key="1">
    <citation type="submission" date="2019-08" db="EMBL/GenBank/DDBJ databases">
        <title>Bradyrhizobium hipponensis sp. nov., a rhizobium isolated from a Lupinus angustifolius root nodule in Tunisia.</title>
        <authorList>
            <person name="Off K."/>
            <person name="Rejili M."/>
            <person name="Mars M."/>
            <person name="Brachmann A."/>
            <person name="Marin M."/>
        </authorList>
    </citation>
    <scope>NUCLEOTIDE SEQUENCE [LARGE SCALE GENOMIC DNA]</scope>
    <source>
        <strain evidence="2 3">CTAW71</strain>
    </source>
</reference>